<protein>
    <submittedName>
        <fullName evidence="1">Uncharacterized protein</fullName>
    </submittedName>
</protein>
<evidence type="ECO:0000313" key="2">
    <source>
        <dbReference type="Proteomes" id="UP000016023"/>
    </source>
</evidence>
<reference evidence="1 2" key="1">
    <citation type="submission" date="2011-12" db="EMBL/GenBank/DDBJ databases">
        <title>The Genome Sequence of Prevotella micans F0438.</title>
        <authorList>
            <consortium name="The Broad Institute Genome Sequencing Platform"/>
            <person name="Earl A."/>
            <person name="Ward D."/>
            <person name="Feldgarden M."/>
            <person name="Gevers D."/>
            <person name="Izard J."/>
            <person name="Baranova O.V."/>
            <person name="Blanton J.M."/>
            <person name="Wade W.G."/>
            <person name="Dewhirst F.E."/>
            <person name="Young S.K."/>
            <person name="Zeng Q."/>
            <person name="Gargeya S."/>
            <person name="Fitzgerald M."/>
            <person name="Haas B."/>
            <person name="Abouelleil A."/>
            <person name="Alvarado L."/>
            <person name="Arachchi H.M."/>
            <person name="Berlin A."/>
            <person name="Chapman S.B."/>
            <person name="Gearin G."/>
            <person name="Goldberg J."/>
            <person name="Griggs A."/>
            <person name="Gujja S."/>
            <person name="Hansen M."/>
            <person name="Heiman D."/>
            <person name="Howarth C."/>
            <person name="Larimer J."/>
            <person name="Lui A."/>
            <person name="MacDonald P.J.P."/>
            <person name="McCowen C."/>
            <person name="Montmayeur A."/>
            <person name="Murphy C."/>
            <person name="Neiman D."/>
            <person name="Pearson M."/>
            <person name="Priest M."/>
            <person name="Roberts A."/>
            <person name="Saif S."/>
            <person name="Shea T."/>
            <person name="Sisk P."/>
            <person name="Stolte C."/>
            <person name="Sykes S."/>
            <person name="Wortman J."/>
            <person name="Nusbaum C."/>
            <person name="Birren B."/>
        </authorList>
    </citation>
    <scope>NUCLEOTIDE SEQUENCE [LARGE SCALE GENOMIC DNA]</scope>
    <source>
        <strain evidence="1 2">F0438</strain>
    </source>
</reference>
<organism evidence="1 2">
    <name type="scientific">Prevotella micans F0438</name>
    <dbReference type="NCBI Taxonomy" id="883158"/>
    <lineage>
        <taxon>Bacteria</taxon>
        <taxon>Pseudomonadati</taxon>
        <taxon>Bacteroidota</taxon>
        <taxon>Bacteroidia</taxon>
        <taxon>Bacteroidales</taxon>
        <taxon>Prevotellaceae</taxon>
        <taxon>Prevotella</taxon>
    </lineage>
</organism>
<evidence type="ECO:0000313" key="1">
    <source>
        <dbReference type="EMBL" id="EHO69622.1"/>
    </source>
</evidence>
<dbReference type="EMBL" id="AGWK01000036">
    <property type="protein sequence ID" value="EHO69622.1"/>
    <property type="molecule type" value="Genomic_DNA"/>
</dbReference>
<dbReference type="HOGENOM" id="CLU_2827598_0_0_10"/>
<keyword evidence="2" id="KW-1185">Reference proteome</keyword>
<dbReference type="Proteomes" id="UP000016023">
    <property type="component" value="Unassembled WGS sequence"/>
</dbReference>
<sequence>MCIISYTNVKKFTGSRVHFQEHAKNRLIHQYILQKQDANLLVASCFLVGYRSNRINGKYYRLKMET</sequence>
<comment type="caution">
    <text evidence="1">The sequence shown here is derived from an EMBL/GenBank/DDBJ whole genome shotgun (WGS) entry which is preliminary data.</text>
</comment>
<proteinExistence type="predicted"/>
<accession>H1Q324</accession>
<name>H1Q324_9BACT</name>
<gene>
    <name evidence="1" type="ORF">HMPREF9140_01312</name>
</gene>
<dbReference type="AlphaFoldDB" id="H1Q324"/>